<reference evidence="3" key="1">
    <citation type="submission" date="2025-08" db="UniProtKB">
        <authorList>
            <consortium name="RefSeq"/>
        </authorList>
    </citation>
    <scope>IDENTIFICATION</scope>
</reference>
<keyword evidence="2" id="KW-1185">Reference proteome</keyword>
<dbReference type="OrthoDB" id="7692606at2759"/>
<evidence type="ECO:0000313" key="2">
    <source>
        <dbReference type="Proteomes" id="UP000694866"/>
    </source>
</evidence>
<evidence type="ECO:0000256" key="1">
    <source>
        <dbReference type="SAM" id="MobiDB-lite"/>
    </source>
</evidence>
<feature type="region of interest" description="Disordered" evidence="1">
    <location>
        <begin position="1"/>
        <end position="20"/>
    </location>
</feature>
<dbReference type="AlphaFoldDB" id="A0A9R1TLF7"/>
<organism evidence="2 3">
    <name type="scientific">Fopius arisanus</name>
    <dbReference type="NCBI Taxonomy" id="64838"/>
    <lineage>
        <taxon>Eukaryota</taxon>
        <taxon>Metazoa</taxon>
        <taxon>Ecdysozoa</taxon>
        <taxon>Arthropoda</taxon>
        <taxon>Hexapoda</taxon>
        <taxon>Insecta</taxon>
        <taxon>Pterygota</taxon>
        <taxon>Neoptera</taxon>
        <taxon>Endopterygota</taxon>
        <taxon>Hymenoptera</taxon>
        <taxon>Apocrita</taxon>
        <taxon>Ichneumonoidea</taxon>
        <taxon>Braconidae</taxon>
        <taxon>Opiinae</taxon>
        <taxon>Fopius</taxon>
    </lineage>
</organism>
<protein>
    <submittedName>
        <fullName evidence="3">Uncharacterized protein</fullName>
    </submittedName>
</protein>
<dbReference type="RefSeq" id="XP_011312934.1">
    <property type="nucleotide sequence ID" value="XM_011314632.1"/>
</dbReference>
<sequence>MANQIAQTFPRESPSNYYTPGRTENGITLNPMGKLYWHCDYLKLAMFEDGILEKRGKKLHSETQNEIEVADSIKDKLKQLHRKVEPWNDVVLWWEDTFDARRSDMISTKLPVKDYMTKYACLAVNKALDLYEGDFRRLYPDCVLGLSKHWEQTVQLFYQKLKSIPIGSASDRTLRDQIPTTTSEHQIAIIFHLLPYLIPASRPRRKRKSNTDNHTNIARKLSLQERREAFFVHILNVLDLEL</sequence>
<dbReference type="GeneID" id="105272479"/>
<dbReference type="Proteomes" id="UP000694866">
    <property type="component" value="Unplaced"/>
</dbReference>
<accession>A0A9R1TLF7</accession>
<evidence type="ECO:0000313" key="3">
    <source>
        <dbReference type="RefSeq" id="XP_011312934.1"/>
    </source>
</evidence>
<name>A0A9R1TLF7_9HYME</name>
<proteinExistence type="predicted"/>
<gene>
    <name evidence="3" type="primary">LOC105272479</name>
</gene>
<dbReference type="KEGG" id="fas:105272479"/>